<keyword evidence="2" id="KW-1185">Reference proteome</keyword>
<reference evidence="1" key="1">
    <citation type="journal article" date="2019" name="bioRxiv">
        <title>The Genome of the Zebra Mussel, Dreissena polymorpha: A Resource for Invasive Species Research.</title>
        <authorList>
            <person name="McCartney M.A."/>
            <person name="Auch B."/>
            <person name="Kono T."/>
            <person name="Mallez S."/>
            <person name="Zhang Y."/>
            <person name="Obille A."/>
            <person name="Becker A."/>
            <person name="Abrahante J.E."/>
            <person name="Garbe J."/>
            <person name="Badalamenti J.P."/>
            <person name="Herman A."/>
            <person name="Mangelson H."/>
            <person name="Liachko I."/>
            <person name="Sullivan S."/>
            <person name="Sone E.D."/>
            <person name="Koren S."/>
            <person name="Silverstein K.A.T."/>
            <person name="Beckman K.B."/>
            <person name="Gohl D.M."/>
        </authorList>
    </citation>
    <scope>NUCLEOTIDE SEQUENCE</scope>
    <source>
        <strain evidence="1">Duluth1</strain>
        <tissue evidence="1">Whole animal</tissue>
    </source>
</reference>
<gene>
    <name evidence="1" type="ORF">DPMN_161813</name>
</gene>
<dbReference type="EMBL" id="JAIWYP010000008">
    <property type="protein sequence ID" value="KAH3783863.1"/>
    <property type="molecule type" value="Genomic_DNA"/>
</dbReference>
<organism evidence="1 2">
    <name type="scientific">Dreissena polymorpha</name>
    <name type="common">Zebra mussel</name>
    <name type="synonym">Mytilus polymorpha</name>
    <dbReference type="NCBI Taxonomy" id="45954"/>
    <lineage>
        <taxon>Eukaryota</taxon>
        <taxon>Metazoa</taxon>
        <taxon>Spiralia</taxon>
        <taxon>Lophotrochozoa</taxon>
        <taxon>Mollusca</taxon>
        <taxon>Bivalvia</taxon>
        <taxon>Autobranchia</taxon>
        <taxon>Heteroconchia</taxon>
        <taxon>Euheterodonta</taxon>
        <taxon>Imparidentia</taxon>
        <taxon>Neoheterodontei</taxon>
        <taxon>Myida</taxon>
        <taxon>Dreissenoidea</taxon>
        <taxon>Dreissenidae</taxon>
        <taxon>Dreissena</taxon>
    </lineage>
</organism>
<proteinExistence type="predicted"/>
<dbReference type="Proteomes" id="UP000828390">
    <property type="component" value="Unassembled WGS sequence"/>
</dbReference>
<comment type="caution">
    <text evidence="1">The sequence shown here is derived from an EMBL/GenBank/DDBJ whole genome shotgun (WGS) entry which is preliminary data.</text>
</comment>
<protein>
    <submittedName>
        <fullName evidence="1">Uncharacterized protein</fullName>
    </submittedName>
</protein>
<evidence type="ECO:0000313" key="2">
    <source>
        <dbReference type="Proteomes" id="UP000828390"/>
    </source>
</evidence>
<accession>A0A9D4EQF4</accession>
<dbReference type="AlphaFoldDB" id="A0A9D4EQF4"/>
<reference evidence="1" key="2">
    <citation type="submission" date="2020-11" db="EMBL/GenBank/DDBJ databases">
        <authorList>
            <person name="McCartney M.A."/>
            <person name="Auch B."/>
            <person name="Kono T."/>
            <person name="Mallez S."/>
            <person name="Becker A."/>
            <person name="Gohl D.M."/>
            <person name="Silverstein K.A.T."/>
            <person name="Koren S."/>
            <person name="Bechman K.B."/>
            <person name="Herman A."/>
            <person name="Abrahante J.E."/>
            <person name="Garbe J."/>
        </authorList>
    </citation>
    <scope>NUCLEOTIDE SEQUENCE</scope>
    <source>
        <strain evidence="1">Duluth1</strain>
        <tissue evidence="1">Whole animal</tissue>
    </source>
</reference>
<evidence type="ECO:0000313" key="1">
    <source>
        <dbReference type="EMBL" id="KAH3783863.1"/>
    </source>
</evidence>
<name>A0A9D4EQF4_DREPO</name>
<sequence length="60" mass="6928">MHTEKCGDQERGKRYRILYPKNKAGHHVVKPVKEACNYDYVTELIAELLQLKEQSRAAGL</sequence>